<dbReference type="EMBL" id="LMCB01000003">
    <property type="protein sequence ID" value="KZL21748.1"/>
    <property type="molecule type" value="Genomic_DNA"/>
</dbReference>
<dbReference type="Proteomes" id="UP000076577">
    <property type="component" value="Unassembled WGS sequence"/>
</dbReference>
<feature type="domain" description="Phospholipase/carboxylesterase/thioesterase" evidence="3">
    <location>
        <begin position="11"/>
        <end position="212"/>
    </location>
</feature>
<dbReference type="PATRIC" id="fig|989403.3.peg.393"/>
<evidence type="ECO:0000313" key="5">
    <source>
        <dbReference type="Proteomes" id="UP000076577"/>
    </source>
</evidence>
<dbReference type="EC" id="3.1.1.1" evidence="4"/>
<dbReference type="RefSeq" id="WP_068001320.1">
    <property type="nucleotide sequence ID" value="NZ_FOFM01000002.1"/>
</dbReference>
<proteinExistence type="inferred from homology"/>
<name>A0A166AZG8_9HYPH</name>
<dbReference type="AlphaFoldDB" id="A0A166AZG8"/>
<dbReference type="PANTHER" id="PTHR10655">
    <property type="entry name" value="LYSOPHOSPHOLIPASE-RELATED"/>
    <property type="match status" value="1"/>
</dbReference>
<organism evidence="4 5">
    <name type="scientific">Pseudovibrio axinellae</name>
    <dbReference type="NCBI Taxonomy" id="989403"/>
    <lineage>
        <taxon>Bacteria</taxon>
        <taxon>Pseudomonadati</taxon>
        <taxon>Pseudomonadota</taxon>
        <taxon>Alphaproteobacteria</taxon>
        <taxon>Hyphomicrobiales</taxon>
        <taxon>Stappiaceae</taxon>
        <taxon>Pseudovibrio</taxon>
    </lineage>
</organism>
<protein>
    <submittedName>
        <fullName evidence="4">Carboxylesterase 2</fullName>
        <ecNumber evidence="4">3.1.1.1</ecNumber>
    </submittedName>
</protein>
<comment type="similarity">
    <text evidence="1">Belongs to the AB hydrolase superfamily. AB hydrolase 2 family.</text>
</comment>
<comment type="caution">
    <text evidence="4">The sequence shown here is derived from an EMBL/GenBank/DDBJ whole genome shotgun (WGS) entry which is preliminary data.</text>
</comment>
<dbReference type="InterPro" id="IPR029058">
    <property type="entry name" value="AB_hydrolase_fold"/>
</dbReference>
<sequence length="222" mass="24172">MPHELESIRLEPSHAPVRKLLVLLHGYGGDAGDMEPTGRALRDGLPGTAVVCVNGPEPCAHWVEGRQWFAAMDFDAREIWHGVQAAAPLINRVLDAELEHYGLNNRDMVLGGFSQGAMVALHVGSRRFVEPAGLLSFSGILAGPSHLIEQMVVRPRVMLLQGSDDDVVNPTSMDVAESVLRSAGFDVEAHMIEGLEHSIDAKAEAFALRFLRWRFGMDTAAS</sequence>
<dbReference type="SUPFAM" id="SSF53474">
    <property type="entry name" value="alpha/beta-Hydrolases"/>
    <property type="match status" value="1"/>
</dbReference>
<dbReference type="Gene3D" id="3.40.50.1820">
    <property type="entry name" value="alpha/beta hydrolase"/>
    <property type="match status" value="1"/>
</dbReference>
<dbReference type="InterPro" id="IPR050565">
    <property type="entry name" value="LYPA1-2/EST-like"/>
</dbReference>
<dbReference type="STRING" id="989403.SAMN05421798_102164"/>
<dbReference type="Pfam" id="PF02230">
    <property type="entry name" value="Abhydrolase_2"/>
    <property type="match status" value="1"/>
</dbReference>
<evidence type="ECO:0000256" key="2">
    <source>
        <dbReference type="ARBA" id="ARBA00022801"/>
    </source>
</evidence>
<evidence type="ECO:0000313" key="4">
    <source>
        <dbReference type="EMBL" id="KZL21748.1"/>
    </source>
</evidence>
<evidence type="ECO:0000256" key="1">
    <source>
        <dbReference type="ARBA" id="ARBA00006499"/>
    </source>
</evidence>
<dbReference type="PANTHER" id="PTHR10655:SF17">
    <property type="entry name" value="LYSOPHOSPHOLIPASE-LIKE PROTEIN 1"/>
    <property type="match status" value="1"/>
</dbReference>
<accession>A0A166AZG8</accession>
<keyword evidence="5" id="KW-1185">Reference proteome</keyword>
<reference evidence="4 5" key="1">
    <citation type="journal article" date="2016" name="Front. Microbiol.">
        <title>Comparative Genomic Analysis Reveals a Diverse Repertoire of Genes Involved in Prokaryote-Eukaryote Interactions within the Pseudovibrio Genus.</title>
        <authorList>
            <person name="Romano S."/>
            <person name="Fernandez-Guerra A."/>
            <person name="Reen F.J."/>
            <person name="Glockner F.O."/>
            <person name="Crowley S.P."/>
            <person name="O'Sullivan O."/>
            <person name="Cotter P.D."/>
            <person name="Adams C."/>
            <person name="Dobson A.D."/>
            <person name="O'Gara F."/>
        </authorList>
    </citation>
    <scope>NUCLEOTIDE SEQUENCE [LARGE SCALE GENOMIC DNA]</scope>
    <source>
        <strain evidence="4 5">Ad2</strain>
    </source>
</reference>
<keyword evidence="2 4" id="KW-0378">Hydrolase</keyword>
<gene>
    <name evidence="4" type="primary">estB</name>
    <name evidence="4" type="ORF">PsAD2_00372</name>
</gene>
<dbReference type="GO" id="GO:0106435">
    <property type="term" value="F:carboxylesterase activity"/>
    <property type="evidence" value="ECO:0007669"/>
    <property type="project" value="UniProtKB-EC"/>
</dbReference>
<dbReference type="InterPro" id="IPR003140">
    <property type="entry name" value="PLipase/COase/thioEstase"/>
</dbReference>
<dbReference type="OrthoDB" id="9801763at2"/>
<evidence type="ECO:0000259" key="3">
    <source>
        <dbReference type="Pfam" id="PF02230"/>
    </source>
</evidence>